<dbReference type="SUPFAM" id="SSF46955">
    <property type="entry name" value="Putative DNA-binding domain"/>
    <property type="match status" value="1"/>
</dbReference>
<name>A0ABT9ZWG9_9BACI</name>
<dbReference type="InterPro" id="IPR047057">
    <property type="entry name" value="MerR_fam"/>
</dbReference>
<keyword evidence="1" id="KW-0678">Repressor</keyword>
<dbReference type="PANTHER" id="PTHR30204:SF65">
    <property type="entry name" value="HTH-TYPE TRANSCRIPTIONAL REGULATOR TNRA"/>
    <property type="match status" value="1"/>
</dbReference>
<dbReference type="PROSITE" id="PS50937">
    <property type="entry name" value="HTH_MERR_2"/>
    <property type="match status" value="1"/>
</dbReference>
<evidence type="ECO:0000256" key="1">
    <source>
        <dbReference type="ARBA" id="ARBA00022491"/>
    </source>
</evidence>
<dbReference type="PANTHER" id="PTHR30204">
    <property type="entry name" value="REDOX-CYCLING DRUG-SENSING TRANSCRIPTIONAL ACTIVATOR SOXR"/>
    <property type="match status" value="1"/>
</dbReference>
<evidence type="ECO:0000256" key="2">
    <source>
        <dbReference type="ARBA" id="ARBA00023015"/>
    </source>
</evidence>
<evidence type="ECO:0000259" key="5">
    <source>
        <dbReference type="PROSITE" id="PS50937"/>
    </source>
</evidence>
<feature type="domain" description="HTH merR-type" evidence="5">
    <location>
        <begin position="11"/>
        <end position="79"/>
    </location>
</feature>
<keyword evidence="2" id="KW-0805">Transcription regulation</keyword>
<organism evidence="6 7">
    <name type="scientific">Evansella vedderi</name>
    <dbReference type="NCBI Taxonomy" id="38282"/>
    <lineage>
        <taxon>Bacteria</taxon>
        <taxon>Bacillati</taxon>
        <taxon>Bacillota</taxon>
        <taxon>Bacilli</taxon>
        <taxon>Bacillales</taxon>
        <taxon>Bacillaceae</taxon>
        <taxon>Evansella</taxon>
    </lineage>
</organism>
<dbReference type="RefSeq" id="WP_307325982.1">
    <property type="nucleotide sequence ID" value="NZ_JAUSUG010000009.1"/>
</dbReference>
<evidence type="ECO:0000256" key="3">
    <source>
        <dbReference type="ARBA" id="ARBA00023125"/>
    </source>
</evidence>
<keyword evidence="4" id="KW-0804">Transcription</keyword>
<protein>
    <submittedName>
        <fullName evidence="6">MerR family glutamine synthetase transcriptional repressor</fullName>
    </submittedName>
</protein>
<dbReference type="InterPro" id="IPR000551">
    <property type="entry name" value="MerR-type_HTH_dom"/>
</dbReference>
<evidence type="ECO:0000256" key="4">
    <source>
        <dbReference type="ARBA" id="ARBA00023163"/>
    </source>
</evidence>
<evidence type="ECO:0000313" key="7">
    <source>
        <dbReference type="Proteomes" id="UP001230005"/>
    </source>
</evidence>
<evidence type="ECO:0000313" key="6">
    <source>
        <dbReference type="EMBL" id="MDQ0255102.1"/>
    </source>
</evidence>
<dbReference type="EMBL" id="JAUSUG010000009">
    <property type="protein sequence ID" value="MDQ0255102.1"/>
    <property type="molecule type" value="Genomic_DNA"/>
</dbReference>
<proteinExistence type="predicted"/>
<dbReference type="Proteomes" id="UP001230005">
    <property type="component" value="Unassembled WGS sequence"/>
</dbReference>
<reference evidence="6 7" key="1">
    <citation type="submission" date="2023-07" db="EMBL/GenBank/DDBJ databases">
        <title>Genomic Encyclopedia of Type Strains, Phase IV (KMG-IV): sequencing the most valuable type-strain genomes for metagenomic binning, comparative biology and taxonomic classification.</title>
        <authorList>
            <person name="Goeker M."/>
        </authorList>
    </citation>
    <scope>NUCLEOTIDE SEQUENCE [LARGE SCALE GENOMIC DNA]</scope>
    <source>
        <strain evidence="6 7">DSM 9768</strain>
    </source>
</reference>
<accession>A0ABT9ZWG9</accession>
<keyword evidence="7" id="KW-1185">Reference proteome</keyword>
<dbReference type="InterPro" id="IPR009061">
    <property type="entry name" value="DNA-bd_dom_put_sf"/>
</dbReference>
<comment type="caution">
    <text evidence="6">The sequence shown here is derived from an EMBL/GenBank/DDBJ whole genome shotgun (WGS) entry which is preliminary data.</text>
</comment>
<dbReference type="Gene3D" id="1.10.1660.10">
    <property type="match status" value="1"/>
</dbReference>
<gene>
    <name evidence="6" type="ORF">J2S74_002484</name>
</gene>
<dbReference type="Pfam" id="PF13411">
    <property type="entry name" value="MerR_1"/>
    <property type="match status" value="1"/>
</dbReference>
<keyword evidence="3" id="KW-0238">DNA-binding</keyword>
<dbReference type="SMART" id="SM00422">
    <property type="entry name" value="HTH_MERR"/>
    <property type="match status" value="1"/>
</dbReference>
<sequence>MINKIPRHLAIFPISFVEEVTNLSGRQIRYYEEQGLLHPVRNKGNQRIFSLNDIERLSEIKALIDKKVNVAGIKAIFSSKEQRENLILKDEVVNSFSKEELEEILVRVQMRGDERKESQEQSDD</sequence>